<accession>A0A0M3KCJ1</accession>
<organism evidence="1">
    <name type="scientific">Anisakis simplex</name>
    <name type="common">Herring worm</name>
    <dbReference type="NCBI Taxonomy" id="6269"/>
    <lineage>
        <taxon>Eukaryota</taxon>
        <taxon>Metazoa</taxon>
        <taxon>Ecdysozoa</taxon>
        <taxon>Nematoda</taxon>
        <taxon>Chromadorea</taxon>
        <taxon>Rhabditida</taxon>
        <taxon>Spirurina</taxon>
        <taxon>Ascaridomorpha</taxon>
        <taxon>Ascaridoidea</taxon>
        <taxon>Anisakidae</taxon>
        <taxon>Anisakis</taxon>
        <taxon>Anisakis simplex complex</taxon>
    </lineage>
</organism>
<dbReference type="SUPFAM" id="SSF101283">
    <property type="entry name" value="GRIP domain"/>
    <property type="match status" value="1"/>
</dbReference>
<dbReference type="WBParaSite" id="ASIM_0001869201-mRNA-1">
    <property type="protein sequence ID" value="ASIM_0001869201-mRNA-1"/>
    <property type="gene ID" value="ASIM_0001869201"/>
</dbReference>
<proteinExistence type="predicted"/>
<name>A0A0M3KCJ1_ANISI</name>
<evidence type="ECO:0000313" key="1">
    <source>
        <dbReference type="WBParaSite" id="ASIM_0001869201-mRNA-1"/>
    </source>
</evidence>
<dbReference type="Gene3D" id="1.10.220.60">
    <property type="entry name" value="GRIP domain"/>
    <property type="match status" value="1"/>
</dbReference>
<sequence>LYRYMSEREMLGKESITLARVIGTVAKFTKEQLNVVLSKEEERNHSWYGGTINTLVGSALSGAR</sequence>
<protein>
    <submittedName>
        <fullName evidence="1">GRIP domain-containing protein</fullName>
    </submittedName>
</protein>
<reference evidence="1" key="1">
    <citation type="submission" date="2017-02" db="UniProtKB">
        <authorList>
            <consortium name="WormBaseParasite"/>
        </authorList>
    </citation>
    <scope>IDENTIFICATION</scope>
</reference>
<dbReference type="AlphaFoldDB" id="A0A0M3KCJ1"/>